<dbReference type="InterPro" id="IPR050624">
    <property type="entry name" value="HTH-type_Tx_Regulator"/>
</dbReference>
<evidence type="ECO:0000256" key="1">
    <source>
        <dbReference type="ARBA" id="ARBA00023125"/>
    </source>
</evidence>
<evidence type="ECO:0000259" key="3">
    <source>
        <dbReference type="PROSITE" id="PS50977"/>
    </source>
</evidence>
<dbReference type="PRINTS" id="PR00455">
    <property type="entry name" value="HTHTETR"/>
</dbReference>
<dbReference type="PROSITE" id="PS50977">
    <property type="entry name" value="HTH_TETR_2"/>
    <property type="match status" value="1"/>
</dbReference>
<evidence type="ECO:0000256" key="2">
    <source>
        <dbReference type="PROSITE-ProRule" id="PRU00335"/>
    </source>
</evidence>
<dbReference type="InterPro" id="IPR009057">
    <property type="entry name" value="Homeodomain-like_sf"/>
</dbReference>
<dbReference type="Gene3D" id="1.10.357.10">
    <property type="entry name" value="Tetracycline Repressor, domain 2"/>
    <property type="match status" value="1"/>
</dbReference>
<dbReference type="RefSeq" id="WP_169663778.1">
    <property type="nucleotide sequence ID" value="NZ_CP076133.1"/>
</dbReference>
<feature type="domain" description="HTH tetR-type" evidence="3">
    <location>
        <begin position="1"/>
        <end position="61"/>
    </location>
</feature>
<accession>A0AAX1NBD5</accession>
<dbReference type="GO" id="GO:0003677">
    <property type="term" value="F:DNA binding"/>
    <property type="evidence" value="ECO:0007669"/>
    <property type="project" value="UniProtKB-UniRule"/>
</dbReference>
<dbReference type="InterPro" id="IPR001647">
    <property type="entry name" value="HTH_TetR"/>
</dbReference>
<protein>
    <submittedName>
        <fullName evidence="4">TetR family transcriptional regulator</fullName>
    </submittedName>
</protein>
<organism evidence="4 5">
    <name type="scientific">Flammeovirga yaeyamensis</name>
    <dbReference type="NCBI Taxonomy" id="367791"/>
    <lineage>
        <taxon>Bacteria</taxon>
        <taxon>Pseudomonadati</taxon>
        <taxon>Bacteroidota</taxon>
        <taxon>Cytophagia</taxon>
        <taxon>Cytophagales</taxon>
        <taxon>Flammeovirgaceae</taxon>
        <taxon>Flammeovirga</taxon>
    </lineage>
</organism>
<reference evidence="4 5" key="1">
    <citation type="submission" date="2021-05" db="EMBL/GenBank/DDBJ databases">
        <title>Comparative genomic studies on the polysaccharide-degrading batcterial strains of the Flammeovirga genus.</title>
        <authorList>
            <person name="Zewei F."/>
            <person name="Zheng Z."/>
            <person name="Yu L."/>
            <person name="Ruyue G."/>
            <person name="Yanhong M."/>
            <person name="Yuanyuan C."/>
            <person name="Jingyan G."/>
            <person name="Wenjun H."/>
        </authorList>
    </citation>
    <scope>NUCLEOTIDE SEQUENCE [LARGE SCALE GENOMIC DNA]</scope>
    <source>
        <strain evidence="4 5">NBRC:100898</strain>
    </source>
</reference>
<keyword evidence="1 2" id="KW-0238">DNA-binding</keyword>
<dbReference type="KEGG" id="fya:KMW28_25725"/>
<keyword evidence="5" id="KW-1185">Reference proteome</keyword>
<sequence>MKAKDKIIQSATTLFLDKGIKKVNITDIIEDAGVSKMSFYRQFKNKEDILLAVLKQFFMASMDDYQKILDKKLSFLDFLNEIILMKIEVSKKMSKSFMEELMSMFHEKNEILDFLMEHQKKSTALFIEQLMQAKSNGEVGDDFSIEFLMYMMEKTQQVASDPMLLQMFDTPEEAVKQATKFYFFGIYGQRK</sequence>
<dbReference type="EMBL" id="CP076133">
    <property type="protein sequence ID" value="QWG04296.1"/>
    <property type="molecule type" value="Genomic_DNA"/>
</dbReference>
<evidence type="ECO:0000313" key="4">
    <source>
        <dbReference type="EMBL" id="QWG04296.1"/>
    </source>
</evidence>
<dbReference type="AlphaFoldDB" id="A0AAX1NBD5"/>
<dbReference type="PANTHER" id="PTHR43479">
    <property type="entry name" value="ACREF/ENVCD OPERON REPRESSOR-RELATED"/>
    <property type="match status" value="1"/>
</dbReference>
<dbReference type="Pfam" id="PF00440">
    <property type="entry name" value="TetR_N"/>
    <property type="match status" value="1"/>
</dbReference>
<evidence type="ECO:0000313" key="5">
    <source>
        <dbReference type="Proteomes" id="UP000678679"/>
    </source>
</evidence>
<feature type="DNA-binding region" description="H-T-H motif" evidence="2">
    <location>
        <begin position="24"/>
        <end position="43"/>
    </location>
</feature>
<gene>
    <name evidence="4" type="ORF">KMW28_25725</name>
</gene>
<dbReference type="Gene3D" id="1.10.10.60">
    <property type="entry name" value="Homeodomain-like"/>
    <property type="match status" value="1"/>
</dbReference>
<name>A0AAX1NBD5_9BACT</name>
<dbReference type="Proteomes" id="UP000678679">
    <property type="component" value="Chromosome 2"/>
</dbReference>
<dbReference type="PANTHER" id="PTHR43479:SF11">
    <property type="entry name" value="ACREF_ENVCD OPERON REPRESSOR-RELATED"/>
    <property type="match status" value="1"/>
</dbReference>
<dbReference type="SUPFAM" id="SSF46689">
    <property type="entry name" value="Homeodomain-like"/>
    <property type="match status" value="1"/>
</dbReference>
<proteinExistence type="predicted"/>